<proteinExistence type="predicted"/>
<dbReference type="Pfam" id="PF08613">
    <property type="entry name" value="Cyclin"/>
    <property type="match status" value="1"/>
</dbReference>
<dbReference type="AlphaFoldDB" id="A0ABD3PWB5"/>
<comment type="caution">
    <text evidence="3">The sequence shown here is derived from an EMBL/GenBank/DDBJ whole genome shotgun (WGS) entry which is preliminary data.</text>
</comment>
<dbReference type="PROSITE" id="PS01159">
    <property type="entry name" value="WW_DOMAIN_1"/>
    <property type="match status" value="1"/>
</dbReference>
<dbReference type="InterPro" id="IPR036020">
    <property type="entry name" value="WW_dom_sf"/>
</dbReference>
<dbReference type="SMART" id="SM00456">
    <property type="entry name" value="WW"/>
    <property type="match status" value="1"/>
</dbReference>
<protein>
    <recommendedName>
        <fullName evidence="2">WW domain-containing protein</fullName>
    </recommendedName>
</protein>
<dbReference type="CDD" id="cd00201">
    <property type="entry name" value="WW"/>
    <property type="match status" value="1"/>
</dbReference>
<dbReference type="SUPFAM" id="SSF47954">
    <property type="entry name" value="Cyclin-like"/>
    <property type="match status" value="1"/>
</dbReference>
<evidence type="ECO:0000259" key="2">
    <source>
        <dbReference type="PROSITE" id="PS50020"/>
    </source>
</evidence>
<dbReference type="PANTHER" id="PTHR14248">
    <property type="entry name" value="CYCLIN Y, ISOFORM A"/>
    <property type="match status" value="1"/>
</dbReference>
<dbReference type="Gene3D" id="1.10.472.10">
    <property type="entry name" value="Cyclin-like"/>
    <property type="match status" value="1"/>
</dbReference>
<dbReference type="Proteomes" id="UP001516023">
    <property type="component" value="Unassembled WGS sequence"/>
</dbReference>
<evidence type="ECO:0000256" key="1">
    <source>
        <dbReference type="SAM" id="MobiDB-lite"/>
    </source>
</evidence>
<evidence type="ECO:0000313" key="3">
    <source>
        <dbReference type="EMBL" id="KAL3792305.1"/>
    </source>
</evidence>
<accession>A0ABD3PWB5</accession>
<sequence length="667" mass="74042">MSLQPVDNSNLDRRMHILNHRRRSLRNRSLSLTQLQQRQFLIRRPIPQQLTDRRRPERMPMGNLPQQQRRTEHATASDRSLTYAAPAVSAPTAATEASAWRTAVDPNSKKVYYWNIHTRESRWKKPIELATPAEREEMERKEREQRNFFEEMERNILRRLQDGDRGIGGGICGVVADAAVPACVDAGKADHQECLTPIESDPSPLEIQESWVQSWIANSSSPMSLGSSSVSSGGSPLSSTGSFVSLECEDERDDKVAPLKKPTAVTTSKLERISKMAIDKPNLVRTISKMEYDLTLLLRGIEKGSNPSPNGVNDLLSPGETSSSDLLASLCITHEPEGVGCNILSLEHILQAPLSPATSVASSITDEQFSPSSTVVKPTLVKRNTCGTIYLGSTLSNPDKDALIKCVCGVFRAHLLQSDACNVAPQSSDRVFDDDYQPTSCHRTGSNNYLDRSCCDPIMPTLEDITSFYRDIFLRSQMEVDCIVISLIYIERLIKKTLGRLRPTPANWRSLLFSCMVLSSKVWDDLSMWNADFSKIGPSGVTFSLRRTNELEVALLTALEYKVKVNASEYAKYYFLLRSMLCRSGLANDNLITMNPLDLEGVKSLGERTGASYCDLSVVKPFVRARSKSLGDVDNKDDGSETGFNAAIGGSPKLLSKKVSLEHLVRM</sequence>
<dbReference type="EMBL" id="JABMIG020000103">
    <property type="protein sequence ID" value="KAL3792305.1"/>
    <property type="molecule type" value="Genomic_DNA"/>
</dbReference>
<feature type="domain" description="WW" evidence="2">
    <location>
        <begin position="94"/>
        <end position="128"/>
    </location>
</feature>
<reference evidence="3 4" key="1">
    <citation type="journal article" date="2020" name="G3 (Bethesda)">
        <title>Improved Reference Genome for Cyclotella cryptica CCMP332, a Model for Cell Wall Morphogenesis, Salinity Adaptation, and Lipid Production in Diatoms (Bacillariophyta).</title>
        <authorList>
            <person name="Roberts W.R."/>
            <person name="Downey K.M."/>
            <person name="Ruck E.C."/>
            <person name="Traller J.C."/>
            <person name="Alverson A.J."/>
        </authorList>
    </citation>
    <scope>NUCLEOTIDE SEQUENCE [LARGE SCALE GENOMIC DNA]</scope>
    <source>
        <strain evidence="3 4">CCMP332</strain>
    </source>
</reference>
<dbReference type="CDD" id="cd20540">
    <property type="entry name" value="CYCLIN_CCNY_like"/>
    <property type="match status" value="1"/>
</dbReference>
<organism evidence="3 4">
    <name type="scientific">Cyclotella cryptica</name>
    <dbReference type="NCBI Taxonomy" id="29204"/>
    <lineage>
        <taxon>Eukaryota</taxon>
        <taxon>Sar</taxon>
        <taxon>Stramenopiles</taxon>
        <taxon>Ochrophyta</taxon>
        <taxon>Bacillariophyta</taxon>
        <taxon>Coscinodiscophyceae</taxon>
        <taxon>Thalassiosirophycidae</taxon>
        <taxon>Stephanodiscales</taxon>
        <taxon>Stephanodiscaceae</taxon>
        <taxon>Cyclotella</taxon>
    </lineage>
</organism>
<dbReference type="Gene3D" id="2.20.70.10">
    <property type="match status" value="1"/>
</dbReference>
<dbReference type="InterPro" id="IPR013922">
    <property type="entry name" value="Cyclin_PHO80-like"/>
</dbReference>
<dbReference type="InterPro" id="IPR001202">
    <property type="entry name" value="WW_dom"/>
</dbReference>
<gene>
    <name evidence="3" type="ORF">HJC23_006217</name>
</gene>
<dbReference type="SUPFAM" id="SSF51045">
    <property type="entry name" value="WW domain"/>
    <property type="match status" value="1"/>
</dbReference>
<evidence type="ECO:0000313" key="4">
    <source>
        <dbReference type="Proteomes" id="UP001516023"/>
    </source>
</evidence>
<dbReference type="Pfam" id="PF00397">
    <property type="entry name" value="WW"/>
    <property type="match status" value="1"/>
</dbReference>
<dbReference type="InterPro" id="IPR036915">
    <property type="entry name" value="Cyclin-like_sf"/>
</dbReference>
<dbReference type="PROSITE" id="PS50020">
    <property type="entry name" value="WW_DOMAIN_2"/>
    <property type="match status" value="1"/>
</dbReference>
<feature type="region of interest" description="Disordered" evidence="1">
    <location>
        <begin position="44"/>
        <end position="77"/>
    </location>
</feature>
<keyword evidence="4" id="KW-1185">Reference proteome</keyword>
<name>A0ABD3PWB5_9STRA</name>